<dbReference type="RefSeq" id="XP_020305930.1">
    <property type="nucleotide sequence ID" value="XM_020450390.1"/>
</dbReference>
<name>A0A1S0UJR2_LOALO</name>
<sequence length="56" mass="6147">MKIIAVGKHNRDEIINIANDDLKAISSYLGNKHYFAGFKPTRVDIGQTGTSAQQSL</sequence>
<dbReference type="InterPro" id="IPR036282">
    <property type="entry name" value="Glutathione-S-Trfase_C_sf"/>
</dbReference>
<accession>A0A1S0UJR2</accession>
<dbReference type="CTD" id="31251735"/>
<dbReference type="KEGG" id="loa:LOAG_17728"/>
<reference evidence="2" key="1">
    <citation type="submission" date="2012-04" db="EMBL/GenBank/DDBJ databases">
        <title>The Genome Sequence of Loa loa.</title>
        <authorList>
            <consortium name="The Broad Institute Genome Sequencing Platform"/>
            <consortium name="Broad Institute Genome Sequencing Center for Infectious Disease"/>
            <person name="Nutman T.B."/>
            <person name="Fink D.L."/>
            <person name="Russ C."/>
            <person name="Young S."/>
            <person name="Zeng Q."/>
            <person name="Gargeya S."/>
            <person name="Alvarado L."/>
            <person name="Berlin A."/>
            <person name="Chapman S.B."/>
            <person name="Chen Z."/>
            <person name="Freedman E."/>
            <person name="Gellesch M."/>
            <person name="Goldberg J."/>
            <person name="Griggs A."/>
            <person name="Gujja S."/>
            <person name="Heilman E.R."/>
            <person name="Heiman D."/>
            <person name="Howarth C."/>
            <person name="Mehta T."/>
            <person name="Neiman D."/>
            <person name="Pearson M."/>
            <person name="Roberts A."/>
            <person name="Saif S."/>
            <person name="Shea T."/>
            <person name="Shenoy N."/>
            <person name="Sisk P."/>
            <person name="Stolte C."/>
            <person name="Sykes S."/>
            <person name="White J."/>
            <person name="Yandava C."/>
            <person name="Haas B."/>
            <person name="Henn M.R."/>
            <person name="Nusbaum C."/>
            <person name="Birren B."/>
        </authorList>
    </citation>
    <scope>NUCLEOTIDE SEQUENCE [LARGE SCALE GENOMIC DNA]</scope>
</reference>
<evidence type="ECO:0000313" key="2">
    <source>
        <dbReference type="EMBL" id="EJD75044.1"/>
    </source>
</evidence>
<evidence type="ECO:0000259" key="1">
    <source>
        <dbReference type="Pfam" id="PF17171"/>
    </source>
</evidence>
<dbReference type="InterPro" id="IPR033468">
    <property type="entry name" value="Metaxin_GST"/>
</dbReference>
<gene>
    <name evidence="2" type="ORF">LOAG_17728</name>
</gene>
<dbReference type="InParanoid" id="A0A1S0UJR2"/>
<dbReference type="GeneID" id="31251735"/>
<dbReference type="Pfam" id="PF17171">
    <property type="entry name" value="GST_C_6"/>
    <property type="match status" value="1"/>
</dbReference>
<feature type="domain" description="Metaxin glutathione S-transferase" evidence="1">
    <location>
        <begin position="18"/>
        <end position="45"/>
    </location>
</feature>
<proteinExistence type="predicted"/>
<organism evidence="2">
    <name type="scientific">Loa loa</name>
    <name type="common">Eye worm</name>
    <name type="synonym">Filaria loa</name>
    <dbReference type="NCBI Taxonomy" id="7209"/>
    <lineage>
        <taxon>Eukaryota</taxon>
        <taxon>Metazoa</taxon>
        <taxon>Ecdysozoa</taxon>
        <taxon>Nematoda</taxon>
        <taxon>Chromadorea</taxon>
        <taxon>Rhabditida</taxon>
        <taxon>Spirurina</taxon>
        <taxon>Spiruromorpha</taxon>
        <taxon>Filarioidea</taxon>
        <taxon>Onchocercidae</taxon>
        <taxon>Loa</taxon>
    </lineage>
</organism>
<protein>
    <recommendedName>
        <fullName evidence="1">Metaxin glutathione S-transferase domain-containing protein</fullName>
    </recommendedName>
</protein>
<dbReference type="OrthoDB" id="5809458at2759"/>
<dbReference type="AlphaFoldDB" id="A0A1S0UJR2"/>
<dbReference type="EMBL" id="JH712185">
    <property type="protein sequence ID" value="EJD75044.1"/>
    <property type="molecule type" value="Genomic_DNA"/>
</dbReference>
<dbReference type="SUPFAM" id="SSF47616">
    <property type="entry name" value="GST C-terminal domain-like"/>
    <property type="match status" value="1"/>
</dbReference>